<gene>
    <name evidence="8" type="primary">fabG</name>
    <name evidence="8" type="ORF">IQ236_01940</name>
</gene>
<dbReference type="NCBIfam" id="NF005559">
    <property type="entry name" value="PRK07231.1"/>
    <property type="match status" value="1"/>
</dbReference>
<dbReference type="Gene3D" id="3.40.50.720">
    <property type="entry name" value="NAD(P)-binding Rossmann-like Domain"/>
    <property type="match status" value="1"/>
</dbReference>
<proteinExistence type="inferred from homology"/>
<dbReference type="GO" id="GO:0004316">
    <property type="term" value="F:3-oxoacyl-[acyl-carrier-protein] reductase (NADPH) activity"/>
    <property type="evidence" value="ECO:0007669"/>
    <property type="project" value="UniProtKB-EC"/>
</dbReference>
<dbReference type="CDD" id="cd05333">
    <property type="entry name" value="BKR_SDR_c"/>
    <property type="match status" value="1"/>
</dbReference>
<dbReference type="RefSeq" id="WP_193867717.1">
    <property type="nucleotide sequence ID" value="NZ_JADEWU010000002.1"/>
</dbReference>
<keyword evidence="6" id="KW-0443">Lipid metabolism</keyword>
<evidence type="ECO:0000256" key="2">
    <source>
        <dbReference type="ARBA" id="ARBA00006484"/>
    </source>
</evidence>
<dbReference type="PRINTS" id="PR00080">
    <property type="entry name" value="SDRFAMILY"/>
</dbReference>
<dbReference type="PROSITE" id="PS00061">
    <property type="entry name" value="ADH_SHORT"/>
    <property type="match status" value="1"/>
</dbReference>
<keyword evidence="6" id="KW-0276">Fatty acid metabolism</keyword>
<dbReference type="NCBIfam" id="NF009466">
    <property type="entry name" value="PRK12826.1-2"/>
    <property type="match status" value="1"/>
</dbReference>
<dbReference type="SMART" id="SM00822">
    <property type="entry name" value="PKS_KR"/>
    <property type="match status" value="1"/>
</dbReference>
<evidence type="ECO:0000256" key="3">
    <source>
        <dbReference type="ARBA" id="ARBA00012948"/>
    </source>
</evidence>
<dbReference type="PANTHER" id="PTHR42879:SF2">
    <property type="entry name" value="3-OXOACYL-[ACYL-CARRIER-PROTEIN] REDUCTASE FABG"/>
    <property type="match status" value="1"/>
</dbReference>
<keyword evidence="4 6" id="KW-0560">Oxidoreductase</keyword>
<evidence type="ECO:0000313" key="8">
    <source>
        <dbReference type="EMBL" id="MBE9141984.1"/>
    </source>
</evidence>
<accession>A0ABR9U6B2</accession>
<feature type="domain" description="Ketoreductase" evidence="7">
    <location>
        <begin position="14"/>
        <end position="199"/>
    </location>
</feature>
<dbReference type="EC" id="1.1.1.100" evidence="3 6"/>
<evidence type="ECO:0000259" key="7">
    <source>
        <dbReference type="SMART" id="SM00822"/>
    </source>
</evidence>
<dbReference type="InterPro" id="IPR057326">
    <property type="entry name" value="KR_dom"/>
</dbReference>
<dbReference type="InterPro" id="IPR050259">
    <property type="entry name" value="SDR"/>
</dbReference>
<dbReference type="Proteomes" id="UP000640725">
    <property type="component" value="Unassembled WGS sequence"/>
</dbReference>
<dbReference type="Pfam" id="PF13561">
    <property type="entry name" value="adh_short_C2"/>
    <property type="match status" value="1"/>
</dbReference>
<comment type="function">
    <text evidence="6">Catalyzes the NADPH-dependent reduction of beta-ketoacyl-ACP substrates to beta-hydroxyacyl-ACP products, the first reductive step in the elongation cycle of fatty acid biosynthesis.</text>
</comment>
<comment type="caution">
    <text evidence="8">The sequence shown here is derived from an EMBL/GenBank/DDBJ whole genome shotgun (WGS) entry which is preliminary data.</text>
</comment>
<evidence type="ECO:0000256" key="6">
    <source>
        <dbReference type="RuleBase" id="RU366074"/>
    </source>
</evidence>
<sequence>MELLPENLQHLKGQVAIITGGSRGIGRATALALATEGAKVVINYASSSTAADEGVAEITEAGGEAIALQADVSKVDQVDTLFNKVTETWGRVDILVNNAGITRDTLLLRMKPEDWQAVIDLNLTGVFLCTRLASKIMLKQKSGRIINITSVAGQMGNPGQANYSAAKAGVIGFTKTVAKELASRGVTVNAVAPGFIATDMTKELKNTEEILKFIPLGRYGEPQEVAGMIRFLAADPAAAYITGQVFNVDGGMVMA</sequence>
<dbReference type="EMBL" id="JADEWU010000002">
    <property type="protein sequence ID" value="MBE9141984.1"/>
    <property type="molecule type" value="Genomic_DNA"/>
</dbReference>
<name>A0ABR9U6B2_9CYAN</name>
<dbReference type="NCBIfam" id="TIGR01830">
    <property type="entry name" value="3oxo_ACP_reduc"/>
    <property type="match status" value="1"/>
</dbReference>
<dbReference type="PANTHER" id="PTHR42879">
    <property type="entry name" value="3-OXOACYL-(ACYL-CARRIER-PROTEIN) REDUCTASE"/>
    <property type="match status" value="1"/>
</dbReference>
<comment type="pathway">
    <text evidence="1 6">Lipid metabolism; fatty acid biosynthesis.</text>
</comment>
<evidence type="ECO:0000256" key="5">
    <source>
        <dbReference type="ARBA" id="ARBA00048508"/>
    </source>
</evidence>
<keyword evidence="6" id="KW-0275">Fatty acid biosynthesis</keyword>
<dbReference type="InterPro" id="IPR002347">
    <property type="entry name" value="SDR_fam"/>
</dbReference>
<keyword evidence="6" id="KW-0521">NADP</keyword>
<protein>
    <recommendedName>
        <fullName evidence="3 6">3-oxoacyl-[acyl-carrier-protein] reductase</fullName>
        <ecNumber evidence="3 6">1.1.1.100</ecNumber>
    </recommendedName>
</protein>
<keyword evidence="6" id="KW-0444">Lipid biosynthesis</keyword>
<dbReference type="InterPro" id="IPR036291">
    <property type="entry name" value="NAD(P)-bd_dom_sf"/>
</dbReference>
<evidence type="ECO:0000256" key="1">
    <source>
        <dbReference type="ARBA" id="ARBA00005194"/>
    </source>
</evidence>
<comment type="similarity">
    <text evidence="2 6">Belongs to the short-chain dehydrogenases/reductases (SDR) family.</text>
</comment>
<evidence type="ECO:0000256" key="4">
    <source>
        <dbReference type="ARBA" id="ARBA00023002"/>
    </source>
</evidence>
<keyword evidence="9" id="KW-1185">Reference proteome</keyword>
<comment type="catalytic activity">
    <reaction evidence="5 6">
        <text>a (3R)-hydroxyacyl-[ACP] + NADP(+) = a 3-oxoacyl-[ACP] + NADPH + H(+)</text>
        <dbReference type="Rhea" id="RHEA:17397"/>
        <dbReference type="Rhea" id="RHEA-COMP:9916"/>
        <dbReference type="Rhea" id="RHEA-COMP:9945"/>
        <dbReference type="ChEBI" id="CHEBI:15378"/>
        <dbReference type="ChEBI" id="CHEBI:57783"/>
        <dbReference type="ChEBI" id="CHEBI:58349"/>
        <dbReference type="ChEBI" id="CHEBI:78776"/>
        <dbReference type="ChEBI" id="CHEBI:78827"/>
        <dbReference type="EC" id="1.1.1.100"/>
    </reaction>
</comment>
<dbReference type="SUPFAM" id="SSF51735">
    <property type="entry name" value="NAD(P)-binding Rossmann-fold domains"/>
    <property type="match status" value="1"/>
</dbReference>
<dbReference type="InterPro" id="IPR011284">
    <property type="entry name" value="3oxo_ACP_reduc"/>
</dbReference>
<dbReference type="PRINTS" id="PR00081">
    <property type="entry name" value="GDHRDH"/>
</dbReference>
<evidence type="ECO:0000313" key="9">
    <source>
        <dbReference type="Proteomes" id="UP000640725"/>
    </source>
</evidence>
<comment type="subunit">
    <text evidence="6">Homotetramer.</text>
</comment>
<reference evidence="8 9" key="1">
    <citation type="submission" date="2020-10" db="EMBL/GenBank/DDBJ databases">
        <authorList>
            <person name="Castelo-Branco R."/>
            <person name="Eusebio N."/>
            <person name="Adriana R."/>
            <person name="Vieira A."/>
            <person name="Brugerolle De Fraissinette N."/>
            <person name="Rezende De Castro R."/>
            <person name="Schneider M.P."/>
            <person name="Vasconcelos V."/>
            <person name="Leao P.N."/>
        </authorList>
    </citation>
    <scope>NUCLEOTIDE SEQUENCE [LARGE SCALE GENOMIC DNA]</scope>
    <source>
        <strain evidence="8 9">LEGE 06226</strain>
    </source>
</reference>
<dbReference type="InterPro" id="IPR020904">
    <property type="entry name" value="Sc_DH/Rdtase_CS"/>
</dbReference>
<organism evidence="8 9">
    <name type="scientific">Planktothrix mougeotii LEGE 06226</name>
    <dbReference type="NCBI Taxonomy" id="1828728"/>
    <lineage>
        <taxon>Bacteria</taxon>
        <taxon>Bacillati</taxon>
        <taxon>Cyanobacteriota</taxon>
        <taxon>Cyanophyceae</taxon>
        <taxon>Oscillatoriophycideae</taxon>
        <taxon>Oscillatoriales</taxon>
        <taxon>Microcoleaceae</taxon>
        <taxon>Planktothrix</taxon>
    </lineage>
</organism>